<reference evidence="7 8" key="1">
    <citation type="submission" date="2020-08" db="EMBL/GenBank/DDBJ databases">
        <title>Genomic Encyclopedia of Type Strains, Phase IV (KMG-IV): sequencing the most valuable type-strain genomes for metagenomic binning, comparative biology and taxonomic classification.</title>
        <authorList>
            <person name="Goeker M."/>
        </authorList>
    </citation>
    <scope>NUCLEOTIDE SEQUENCE [LARGE SCALE GENOMIC DNA]</scope>
    <source>
        <strain evidence="7 8">YIM 65646</strain>
    </source>
</reference>
<dbReference type="InterPro" id="IPR002129">
    <property type="entry name" value="PyrdxlP-dep_de-COase"/>
</dbReference>
<dbReference type="PRINTS" id="PR00800">
    <property type="entry name" value="YHDCRBOXLASE"/>
</dbReference>
<evidence type="ECO:0000256" key="5">
    <source>
        <dbReference type="PIRSR" id="PIRSR602129-50"/>
    </source>
</evidence>
<dbReference type="Gene3D" id="3.40.640.10">
    <property type="entry name" value="Type I PLP-dependent aspartate aminotransferase-like (Major domain)"/>
    <property type="match status" value="1"/>
</dbReference>
<dbReference type="EMBL" id="JACHGT010000012">
    <property type="protein sequence ID" value="MBB6037514.1"/>
    <property type="molecule type" value="Genomic_DNA"/>
</dbReference>
<name>A0A841FNW2_9ACTN</name>
<dbReference type="InterPro" id="IPR010977">
    <property type="entry name" value="Aromatic_deC"/>
</dbReference>
<sequence>MIDWDPDDFRRAGHALVDLLADRLKTLPDGPVWQPVPDAERAALRTDALRDTPTGPDALLDEFTARVMPHPMGNGHPAFFGWVNSSPHPAGVLGEFAAAAMGPSTAGGDQSGVHLEYGVVGQLADLVGYPAGAGLLVSGGSTASLTALAAARHAAALADGWDDRTEGLSDRPRLVVYASGETHSCVRKSAELLGLGGVRVVPGEGRFDPAALRAAVAADRAAGLRPFAVAASAGTVNTGLVDPLTELADVCAEEGLWLHVDGAYGAFGRLDPELADAYAGLERADSLALDPHKWPGVPVGCGAVLVRDPEILRATFSAVAPYLRNEPGEGFGGGTWLAELGFEQSRPFRALPAWMTLRAMGRDGLTELVVRHRRQARELAASLSELPDFTVAAEPGLSVVCFRHEPAGIPPREVDELNRLLPARLQTLGTVFLTGTELDGRPVLRVCVLHRDTGPAHLARIPGAVREAAATLRRE</sequence>
<proteinExistence type="inferred from homology"/>
<evidence type="ECO:0000256" key="6">
    <source>
        <dbReference type="RuleBase" id="RU000382"/>
    </source>
</evidence>
<evidence type="ECO:0000313" key="8">
    <source>
        <dbReference type="Proteomes" id="UP000548476"/>
    </source>
</evidence>
<evidence type="ECO:0000256" key="3">
    <source>
        <dbReference type="ARBA" id="ARBA00022898"/>
    </source>
</evidence>
<keyword evidence="8" id="KW-1185">Reference proteome</keyword>
<dbReference type="InterPro" id="IPR015424">
    <property type="entry name" value="PyrdxlP-dep_Trfase"/>
</dbReference>
<dbReference type="GO" id="GO:0006520">
    <property type="term" value="P:amino acid metabolic process"/>
    <property type="evidence" value="ECO:0007669"/>
    <property type="project" value="InterPro"/>
</dbReference>
<accession>A0A841FNW2</accession>
<evidence type="ECO:0000256" key="1">
    <source>
        <dbReference type="ARBA" id="ARBA00001933"/>
    </source>
</evidence>
<dbReference type="InterPro" id="IPR015421">
    <property type="entry name" value="PyrdxlP-dep_Trfase_major"/>
</dbReference>
<dbReference type="Proteomes" id="UP000548476">
    <property type="component" value="Unassembled WGS sequence"/>
</dbReference>
<comment type="cofactor">
    <cofactor evidence="1 5 6">
        <name>pyridoxal 5'-phosphate</name>
        <dbReference type="ChEBI" id="CHEBI:597326"/>
    </cofactor>
</comment>
<evidence type="ECO:0000313" key="7">
    <source>
        <dbReference type="EMBL" id="MBB6037514.1"/>
    </source>
</evidence>
<dbReference type="PANTHER" id="PTHR11999:SF70">
    <property type="entry name" value="MIP05841P"/>
    <property type="match status" value="1"/>
</dbReference>
<dbReference type="GO" id="GO:0004058">
    <property type="term" value="F:aromatic-L-amino-acid decarboxylase activity"/>
    <property type="evidence" value="ECO:0007669"/>
    <property type="project" value="UniProtKB-ARBA"/>
</dbReference>
<keyword evidence="3 5" id="KW-0663">Pyridoxal phosphate</keyword>
<protein>
    <submittedName>
        <fullName evidence="7">Glutamate/tyrosine decarboxylase-like PLP-dependent enzyme</fullName>
    </submittedName>
</protein>
<dbReference type="Gene3D" id="1.20.1340.10">
    <property type="entry name" value="dopa decarboxylase, N-terminal domain"/>
    <property type="match status" value="1"/>
</dbReference>
<dbReference type="RefSeq" id="WP_203686910.1">
    <property type="nucleotide sequence ID" value="NZ_BONT01000093.1"/>
</dbReference>
<gene>
    <name evidence="7" type="ORF">HNR73_005390</name>
</gene>
<organism evidence="7 8">
    <name type="scientific">Phytomonospora endophytica</name>
    <dbReference type="NCBI Taxonomy" id="714109"/>
    <lineage>
        <taxon>Bacteria</taxon>
        <taxon>Bacillati</taxon>
        <taxon>Actinomycetota</taxon>
        <taxon>Actinomycetes</taxon>
        <taxon>Micromonosporales</taxon>
        <taxon>Micromonosporaceae</taxon>
        <taxon>Phytomonospora</taxon>
    </lineage>
</organism>
<evidence type="ECO:0000256" key="4">
    <source>
        <dbReference type="ARBA" id="ARBA00023239"/>
    </source>
</evidence>
<dbReference type="GO" id="GO:0019752">
    <property type="term" value="P:carboxylic acid metabolic process"/>
    <property type="evidence" value="ECO:0007669"/>
    <property type="project" value="InterPro"/>
</dbReference>
<dbReference type="PANTHER" id="PTHR11999">
    <property type="entry name" value="GROUP II PYRIDOXAL-5-PHOSPHATE DECARBOXYLASE"/>
    <property type="match status" value="1"/>
</dbReference>
<comment type="similarity">
    <text evidence="6">Belongs to the group II decarboxylase family.</text>
</comment>
<keyword evidence="4 6" id="KW-0456">Lyase</keyword>
<dbReference type="GO" id="GO:0030170">
    <property type="term" value="F:pyridoxal phosphate binding"/>
    <property type="evidence" value="ECO:0007669"/>
    <property type="project" value="InterPro"/>
</dbReference>
<dbReference type="Gene3D" id="3.90.1150.170">
    <property type="match status" value="1"/>
</dbReference>
<comment type="caution">
    <text evidence="7">The sequence shown here is derived from an EMBL/GenBank/DDBJ whole genome shotgun (WGS) entry which is preliminary data.</text>
</comment>
<keyword evidence="2" id="KW-0210">Decarboxylase</keyword>
<feature type="modified residue" description="N6-(pyridoxal phosphate)lysine" evidence="5">
    <location>
        <position position="293"/>
    </location>
</feature>
<dbReference type="AlphaFoldDB" id="A0A841FNW2"/>
<dbReference type="Pfam" id="PF00282">
    <property type="entry name" value="Pyridoxal_deC"/>
    <property type="match status" value="1"/>
</dbReference>
<dbReference type="SUPFAM" id="SSF53383">
    <property type="entry name" value="PLP-dependent transferases"/>
    <property type="match status" value="1"/>
</dbReference>
<evidence type="ECO:0000256" key="2">
    <source>
        <dbReference type="ARBA" id="ARBA00022793"/>
    </source>
</evidence>